<dbReference type="FunFam" id="3.20.20.80:FF:000115">
    <property type="entry name" value="Beta-galactosidase"/>
    <property type="match status" value="1"/>
</dbReference>
<evidence type="ECO:0000256" key="6">
    <source>
        <dbReference type="RuleBase" id="RU003679"/>
    </source>
</evidence>
<dbReference type="EMBL" id="CAXKWB010033510">
    <property type="protein sequence ID" value="CAL4143066.1"/>
    <property type="molecule type" value="Genomic_DNA"/>
</dbReference>
<dbReference type="InterPro" id="IPR026283">
    <property type="entry name" value="B-gal_1-like"/>
</dbReference>
<evidence type="ECO:0000259" key="8">
    <source>
        <dbReference type="Pfam" id="PF21317"/>
    </source>
</evidence>
<dbReference type="FunFam" id="2.60.120.260:FF:000049">
    <property type="entry name" value="Beta-galactosidase"/>
    <property type="match status" value="1"/>
</dbReference>
<dbReference type="GO" id="GO:0005975">
    <property type="term" value="P:carbohydrate metabolic process"/>
    <property type="evidence" value="ECO:0007669"/>
    <property type="project" value="InterPro"/>
</dbReference>
<dbReference type="InterPro" id="IPR008979">
    <property type="entry name" value="Galactose-bd-like_sf"/>
</dbReference>
<dbReference type="InterPro" id="IPR048912">
    <property type="entry name" value="BetaGal1-like_ABD1"/>
</dbReference>
<feature type="active site" description="Nucleophile" evidence="4">
    <location>
        <position position="271"/>
    </location>
</feature>
<dbReference type="SUPFAM" id="SSF49785">
    <property type="entry name" value="Galactose-binding domain-like"/>
    <property type="match status" value="1"/>
</dbReference>
<comment type="similarity">
    <text evidence="1 6">Belongs to the glycosyl hydrolase 35 family.</text>
</comment>
<dbReference type="Gene3D" id="3.20.20.80">
    <property type="entry name" value="Glycosidases"/>
    <property type="match status" value="1"/>
</dbReference>
<dbReference type="InterPro" id="IPR048913">
    <property type="entry name" value="BetaGal_gal-bd"/>
</dbReference>
<proteinExistence type="inferred from homology"/>
<evidence type="ECO:0000256" key="4">
    <source>
        <dbReference type="PIRSR" id="PIRSR006336-1"/>
    </source>
</evidence>
<protein>
    <recommendedName>
        <fullName evidence="5">Beta-galactosidase</fullName>
        <ecNumber evidence="5">3.2.1.23</ecNumber>
    </recommendedName>
</protein>
<gene>
    <name evidence="10" type="ORF">MNOR_LOCUS29237</name>
</gene>
<dbReference type="PANTHER" id="PTHR23421">
    <property type="entry name" value="BETA-GALACTOSIDASE RELATED"/>
    <property type="match status" value="1"/>
</dbReference>
<reference evidence="10 11" key="1">
    <citation type="submission" date="2024-05" db="EMBL/GenBank/DDBJ databases">
        <authorList>
            <person name="Wallberg A."/>
        </authorList>
    </citation>
    <scope>NUCLEOTIDE SEQUENCE [LARGE SCALE GENOMIC DNA]</scope>
</reference>
<dbReference type="InterPro" id="IPR019801">
    <property type="entry name" value="Glyco_hydro_35_CS"/>
</dbReference>
<dbReference type="EC" id="3.2.1.23" evidence="5"/>
<accession>A0AAV2RTZ3</accession>
<keyword evidence="11" id="KW-1185">Reference proteome</keyword>
<evidence type="ECO:0000259" key="7">
    <source>
        <dbReference type="Pfam" id="PF01301"/>
    </source>
</evidence>
<comment type="caution">
    <text evidence="10">The sequence shown here is derived from an EMBL/GenBank/DDBJ whole genome shotgun (WGS) entry which is preliminary data.</text>
</comment>
<dbReference type="InterPro" id="IPR017853">
    <property type="entry name" value="GH"/>
</dbReference>
<dbReference type="PIRSF" id="PIRSF006336">
    <property type="entry name" value="B-gal"/>
    <property type="match status" value="1"/>
</dbReference>
<dbReference type="SUPFAM" id="SSF51445">
    <property type="entry name" value="(Trans)glycosidases"/>
    <property type="match status" value="1"/>
</dbReference>
<dbReference type="Proteomes" id="UP001497623">
    <property type="component" value="Unassembled WGS sequence"/>
</dbReference>
<dbReference type="InterPro" id="IPR001944">
    <property type="entry name" value="Glycoside_Hdrlase_35"/>
</dbReference>
<evidence type="ECO:0000256" key="5">
    <source>
        <dbReference type="RuleBase" id="RU000675"/>
    </source>
</evidence>
<dbReference type="InterPro" id="IPR031330">
    <property type="entry name" value="Gly_Hdrlase_35_cat"/>
</dbReference>
<evidence type="ECO:0000256" key="1">
    <source>
        <dbReference type="ARBA" id="ARBA00009809"/>
    </source>
</evidence>
<dbReference type="Gene3D" id="2.60.120.260">
    <property type="entry name" value="Galactose-binding domain-like"/>
    <property type="match status" value="2"/>
</dbReference>
<sequence>MIGGILRMVGPGGIYEHYYHNKPSVTGLQSEKDTFTLNGRTIRILSGAIHYFRVHPTYWEDRLRKLRAAGFNAVETYVPWNLHEPTPGAFDFGDAGNDFSSFLDIVGFLKKAQECDLLVILRPGPYICSEWDFGGLPSWLLREQHMHVRTSEPRFLNPAKNYLKEVLSRVHHLTFPKGGPIIAIQVENEYGGFGYGDLPRDDQYMAALYEHMLSLVPMNQVLYFTSDTPSYTSDLGAIPGVLQTANSQSDVLKEFRVLRELQPESPLMVMEFWCGWFDHWMEPHHNEWPTEDFQRCLEEILSCGASMNLYMFHGGTNFGFMAGANVQNEWPFYAPDVTSYDYDSILTENGDYTPKYDILRKMLKNLNKDFQTPVLLPAIPSTDYPDLQVTRYLSLENILKQVPSIQSPTVLAMEDLPINNGAGQSYGYTLYRTYITIDSEAKLTIQGHVRDLALVMLDGKVISTKINSPEDLDGFGAWIVRNGSLPLSVPKIGPQVLDILVENLGRVNYGKPHSFSMKKGLCEGPVLLNREKICNWTIYPLEFKSSWLQKLSSWKPYDGNKVKSPTLLQGEFEIAEEPKDTFIDACSWGKGVVFVNNFNIGRFWSVGPQRTLYIPAPLLNRGKNKVTIWSQYGGEGKVTFKKSPNLGTRSLEGSTPGSGGLLINIKKINAQNAS</sequence>
<dbReference type="Pfam" id="PF21317">
    <property type="entry name" value="BetaGal_ABD_1"/>
    <property type="match status" value="1"/>
</dbReference>
<dbReference type="Pfam" id="PF21467">
    <property type="entry name" value="BetaGal_gal-bd"/>
    <property type="match status" value="1"/>
</dbReference>
<dbReference type="GO" id="GO:0004565">
    <property type="term" value="F:beta-galactosidase activity"/>
    <property type="evidence" value="ECO:0007669"/>
    <property type="project" value="UniProtKB-EC"/>
</dbReference>
<evidence type="ECO:0000313" key="10">
    <source>
        <dbReference type="EMBL" id="CAL4143066.1"/>
    </source>
</evidence>
<dbReference type="PRINTS" id="PR00742">
    <property type="entry name" value="GLHYDRLASE35"/>
</dbReference>
<feature type="domain" description="Beta-galactosidase 1-like first all-beta" evidence="8">
    <location>
        <begin position="423"/>
        <end position="542"/>
    </location>
</feature>
<comment type="catalytic activity">
    <reaction evidence="5">
        <text>Hydrolysis of terminal non-reducing beta-D-galactose residues in beta-D-galactosides.</text>
        <dbReference type="EC" id="3.2.1.23"/>
    </reaction>
</comment>
<evidence type="ECO:0000256" key="2">
    <source>
        <dbReference type="ARBA" id="ARBA00022801"/>
    </source>
</evidence>
<feature type="active site" description="Proton donor" evidence="4">
    <location>
        <position position="189"/>
    </location>
</feature>
<feature type="non-terminal residue" evidence="10">
    <location>
        <position position="674"/>
    </location>
</feature>
<dbReference type="AlphaFoldDB" id="A0AAV2RTZ3"/>
<keyword evidence="3 5" id="KW-0326">Glycosidase</keyword>
<evidence type="ECO:0000256" key="3">
    <source>
        <dbReference type="ARBA" id="ARBA00023295"/>
    </source>
</evidence>
<dbReference type="Pfam" id="PF01301">
    <property type="entry name" value="Glyco_hydro_35"/>
    <property type="match status" value="1"/>
</dbReference>
<keyword evidence="2 5" id="KW-0378">Hydrolase</keyword>
<feature type="domain" description="Beta-galactosidase galactose-binding" evidence="9">
    <location>
        <begin position="565"/>
        <end position="624"/>
    </location>
</feature>
<evidence type="ECO:0000313" key="11">
    <source>
        <dbReference type="Proteomes" id="UP001497623"/>
    </source>
</evidence>
<feature type="domain" description="Glycoside hydrolase 35 catalytic" evidence="7">
    <location>
        <begin position="35"/>
        <end position="365"/>
    </location>
</feature>
<name>A0AAV2RTZ3_MEGNR</name>
<dbReference type="PROSITE" id="PS01182">
    <property type="entry name" value="GLYCOSYL_HYDROL_F35"/>
    <property type="match status" value="1"/>
</dbReference>
<organism evidence="10 11">
    <name type="scientific">Meganyctiphanes norvegica</name>
    <name type="common">Northern krill</name>
    <name type="synonym">Thysanopoda norvegica</name>
    <dbReference type="NCBI Taxonomy" id="48144"/>
    <lineage>
        <taxon>Eukaryota</taxon>
        <taxon>Metazoa</taxon>
        <taxon>Ecdysozoa</taxon>
        <taxon>Arthropoda</taxon>
        <taxon>Crustacea</taxon>
        <taxon>Multicrustacea</taxon>
        <taxon>Malacostraca</taxon>
        <taxon>Eumalacostraca</taxon>
        <taxon>Eucarida</taxon>
        <taxon>Euphausiacea</taxon>
        <taxon>Euphausiidae</taxon>
        <taxon>Meganyctiphanes</taxon>
    </lineage>
</organism>
<evidence type="ECO:0000259" key="9">
    <source>
        <dbReference type="Pfam" id="PF21467"/>
    </source>
</evidence>